<reference evidence="2" key="5">
    <citation type="journal article" date="2021" name="G3 (Bethesda)">
        <title>Aegilops tauschii genome assembly Aet v5.0 features greater sequence contiguity and improved annotation.</title>
        <authorList>
            <person name="Wang L."/>
            <person name="Zhu T."/>
            <person name="Rodriguez J.C."/>
            <person name="Deal K.R."/>
            <person name="Dubcovsky J."/>
            <person name="McGuire P.E."/>
            <person name="Lux T."/>
            <person name="Spannagl M."/>
            <person name="Mayer K.F.X."/>
            <person name="Baldrich P."/>
            <person name="Meyers B.C."/>
            <person name="Huo N."/>
            <person name="Gu Y.Q."/>
            <person name="Zhou H."/>
            <person name="Devos K.M."/>
            <person name="Bennetzen J.L."/>
            <person name="Unver T."/>
            <person name="Budak H."/>
            <person name="Gulick P.J."/>
            <person name="Galiba G."/>
            <person name="Kalapos B."/>
            <person name="Nelson D.R."/>
            <person name="Li P."/>
            <person name="You F.M."/>
            <person name="Luo M.C."/>
            <person name="Dvorak J."/>
        </authorList>
    </citation>
    <scope>NUCLEOTIDE SEQUENCE [LARGE SCALE GENOMIC DNA]</scope>
    <source>
        <strain evidence="2">cv. AL8/78</strain>
    </source>
</reference>
<dbReference type="Gramene" id="AET1Gv21036600.4">
    <property type="protein sequence ID" value="AET1Gv21036600.4"/>
    <property type="gene ID" value="AET1Gv21036600"/>
</dbReference>
<proteinExistence type="predicted"/>
<dbReference type="EnsemblPlants" id="AET1Gv21036600.4">
    <property type="protein sequence ID" value="AET1Gv21036600.4"/>
    <property type="gene ID" value="AET1Gv21036600"/>
</dbReference>
<reference evidence="2" key="4">
    <citation type="submission" date="2019-03" db="UniProtKB">
        <authorList>
            <consortium name="EnsemblPlants"/>
        </authorList>
    </citation>
    <scope>IDENTIFICATION</scope>
</reference>
<organism evidence="2 3">
    <name type="scientific">Aegilops tauschii subsp. strangulata</name>
    <name type="common">Goatgrass</name>
    <dbReference type="NCBI Taxonomy" id="200361"/>
    <lineage>
        <taxon>Eukaryota</taxon>
        <taxon>Viridiplantae</taxon>
        <taxon>Streptophyta</taxon>
        <taxon>Embryophyta</taxon>
        <taxon>Tracheophyta</taxon>
        <taxon>Spermatophyta</taxon>
        <taxon>Magnoliopsida</taxon>
        <taxon>Liliopsida</taxon>
        <taxon>Poales</taxon>
        <taxon>Poaceae</taxon>
        <taxon>BOP clade</taxon>
        <taxon>Pooideae</taxon>
        <taxon>Triticodae</taxon>
        <taxon>Triticeae</taxon>
        <taxon>Triticinae</taxon>
        <taxon>Aegilops</taxon>
    </lineage>
</organism>
<dbReference type="Proteomes" id="UP000015105">
    <property type="component" value="Chromosome 1D"/>
</dbReference>
<protein>
    <submittedName>
        <fullName evidence="2">Uncharacterized protein</fullName>
    </submittedName>
</protein>
<reference evidence="3" key="2">
    <citation type="journal article" date="2017" name="Nat. Plants">
        <title>The Aegilops tauschii genome reveals multiple impacts of transposons.</title>
        <authorList>
            <person name="Zhao G."/>
            <person name="Zou C."/>
            <person name="Li K."/>
            <person name="Wang K."/>
            <person name="Li T."/>
            <person name="Gao L."/>
            <person name="Zhang X."/>
            <person name="Wang H."/>
            <person name="Yang Z."/>
            <person name="Liu X."/>
            <person name="Jiang W."/>
            <person name="Mao L."/>
            <person name="Kong X."/>
            <person name="Jiao Y."/>
            <person name="Jia J."/>
        </authorList>
    </citation>
    <scope>NUCLEOTIDE SEQUENCE [LARGE SCALE GENOMIC DNA]</scope>
    <source>
        <strain evidence="3">cv. AL8/78</strain>
    </source>
</reference>
<reference evidence="2" key="3">
    <citation type="journal article" date="2017" name="Nature">
        <title>Genome sequence of the progenitor of the wheat D genome Aegilops tauschii.</title>
        <authorList>
            <person name="Luo M.C."/>
            <person name="Gu Y.Q."/>
            <person name="Puiu D."/>
            <person name="Wang H."/>
            <person name="Twardziok S.O."/>
            <person name="Deal K.R."/>
            <person name="Huo N."/>
            <person name="Zhu T."/>
            <person name="Wang L."/>
            <person name="Wang Y."/>
            <person name="McGuire P.E."/>
            <person name="Liu S."/>
            <person name="Long H."/>
            <person name="Ramasamy R.K."/>
            <person name="Rodriguez J.C."/>
            <person name="Van S.L."/>
            <person name="Yuan L."/>
            <person name="Wang Z."/>
            <person name="Xia Z."/>
            <person name="Xiao L."/>
            <person name="Anderson O.D."/>
            <person name="Ouyang S."/>
            <person name="Liang Y."/>
            <person name="Zimin A.V."/>
            <person name="Pertea G."/>
            <person name="Qi P."/>
            <person name="Bennetzen J.L."/>
            <person name="Dai X."/>
            <person name="Dawson M.W."/>
            <person name="Muller H.G."/>
            <person name="Kugler K."/>
            <person name="Rivarola-Duarte L."/>
            <person name="Spannagl M."/>
            <person name="Mayer K.F.X."/>
            <person name="Lu F.H."/>
            <person name="Bevan M.W."/>
            <person name="Leroy P."/>
            <person name="Li P."/>
            <person name="You F.M."/>
            <person name="Sun Q."/>
            <person name="Liu Z."/>
            <person name="Lyons E."/>
            <person name="Wicker T."/>
            <person name="Salzberg S.L."/>
            <person name="Devos K.M."/>
            <person name="Dvorak J."/>
        </authorList>
    </citation>
    <scope>NUCLEOTIDE SEQUENCE [LARGE SCALE GENOMIC DNA]</scope>
    <source>
        <strain evidence="2">cv. AL8/78</strain>
    </source>
</reference>
<reference evidence="3" key="1">
    <citation type="journal article" date="2014" name="Science">
        <title>Ancient hybridizations among the ancestral genomes of bread wheat.</title>
        <authorList>
            <consortium name="International Wheat Genome Sequencing Consortium,"/>
            <person name="Marcussen T."/>
            <person name="Sandve S.R."/>
            <person name="Heier L."/>
            <person name="Spannagl M."/>
            <person name="Pfeifer M."/>
            <person name="Jakobsen K.S."/>
            <person name="Wulff B.B."/>
            <person name="Steuernagel B."/>
            <person name="Mayer K.F."/>
            <person name="Olsen O.A."/>
        </authorList>
    </citation>
    <scope>NUCLEOTIDE SEQUENCE [LARGE SCALE GENOMIC DNA]</scope>
    <source>
        <strain evidence="3">cv. AL8/78</strain>
    </source>
</reference>
<name>A0A453A4C0_AEGTS</name>
<accession>A0A453A4C0</accession>
<sequence length="265" mass="28985">MVGSLPVLISRLVGDRFAGPAAMAASLRAAATRMLRPAVHPGEGLRRVFRTQQLSKSTRTYEEGSRVLSEYQASQIQQRKEQLYDLIAGAEPNSDTYWLNRTLLKDLSTQVKPRPEDPQWCKITRRKTVFKWTASVGILVTSAVTYCALASRPEMVRYGDYLVTAESVPMIQERLHQLYGHRPVATAEGVSKQAGYQPDATAEGVSKQAGYQPVGTAESVSKQAGYQPVATAEGVSKQDGYQPVATAEGMSKQYGYQPIPTAEGV</sequence>
<evidence type="ECO:0000256" key="1">
    <source>
        <dbReference type="SAM" id="MobiDB-lite"/>
    </source>
</evidence>
<feature type="region of interest" description="Disordered" evidence="1">
    <location>
        <begin position="190"/>
        <end position="211"/>
    </location>
</feature>
<evidence type="ECO:0000313" key="2">
    <source>
        <dbReference type="EnsemblPlants" id="AET1Gv21036600.4"/>
    </source>
</evidence>
<evidence type="ECO:0000313" key="3">
    <source>
        <dbReference type="Proteomes" id="UP000015105"/>
    </source>
</evidence>
<keyword evidence="3" id="KW-1185">Reference proteome</keyword>
<dbReference type="AlphaFoldDB" id="A0A453A4C0"/>